<dbReference type="Proteomes" id="UP000053477">
    <property type="component" value="Unassembled WGS sequence"/>
</dbReference>
<dbReference type="AlphaFoldDB" id="A0A0H2RJG8"/>
<dbReference type="SUPFAM" id="SSF48452">
    <property type="entry name" value="TPR-like"/>
    <property type="match status" value="1"/>
</dbReference>
<dbReference type="GO" id="GO:0016020">
    <property type="term" value="C:membrane"/>
    <property type="evidence" value="ECO:0007669"/>
    <property type="project" value="TreeGrafter"/>
</dbReference>
<dbReference type="InParanoid" id="A0A0H2RJG8"/>
<dbReference type="SMART" id="SM00028">
    <property type="entry name" value="TPR"/>
    <property type="match status" value="3"/>
</dbReference>
<dbReference type="InterPro" id="IPR047150">
    <property type="entry name" value="SGT"/>
</dbReference>
<dbReference type="GO" id="GO:0072380">
    <property type="term" value="C:TRC complex"/>
    <property type="evidence" value="ECO:0007669"/>
    <property type="project" value="TreeGrafter"/>
</dbReference>
<dbReference type="EMBL" id="KQ085983">
    <property type="protein sequence ID" value="KLO12160.1"/>
    <property type="molecule type" value="Genomic_DNA"/>
</dbReference>
<reference evidence="4 5" key="1">
    <citation type="submission" date="2015-04" db="EMBL/GenBank/DDBJ databases">
        <title>Complete genome sequence of Schizopora paradoxa KUC8140, a cosmopolitan wood degrader in East Asia.</title>
        <authorList>
            <consortium name="DOE Joint Genome Institute"/>
            <person name="Min B."/>
            <person name="Park H."/>
            <person name="Jang Y."/>
            <person name="Kim J.-J."/>
            <person name="Kim K.H."/>
            <person name="Pangilinan J."/>
            <person name="Lipzen A."/>
            <person name="Riley R."/>
            <person name="Grigoriev I.V."/>
            <person name="Spatafora J.W."/>
            <person name="Choi I.-G."/>
        </authorList>
    </citation>
    <scope>NUCLEOTIDE SEQUENCE [LARGE SCALE GENOMIC DNA]</scope>
    <source>
        <strain evidence="4 5">KUC8140</strain>
    </source>
</reference>
<dbReference type="InterPro" id="IPR011990">
    <property type="entry name" value="TPR-like_helical_dom_sf"/>
</dbReference>
<dbReference type="GO" id="GO:0006620">
    <property type="term" value="P:post-translational protein targeting to endoplasmic reticulum membrane"/>
    <property type="evidence" value="ECO:0007669"/>
    <property type="project" value="TreeGrafter"/>
</dbReference>
<keyword evidence="3" id="KW-0175">Coiled coil</keyword>
<proteinExistence type="predicted"/>
<gene>
    <name evidence="4" type="ORF">SCHPADRAFT_854273</name>
</gene>
<dbReference type="PANTHER" id="PTHR45831">
    <property type="entry name" value="LD24721P"/>
    <property type="match status" value="1"/>
</dbReference>
<dbReference type="InterPro" id="IPR019734">
    <property type="entry name" value="TPR_rpt"/>
</dbReference>
<keyword evidence="1" id="KW-0677">Repeat</keyword>
<name>A0A0H2RJG8_9AGAM</name>
<dbReference type="Gene3D" id="1.25.40.10">
    <property type="entry name" value="Tetratricopeptide repeat domain"/>
    <property type="match status" value="1"/>
</dbReference>
<dbReference type="GO" id="GO:0060090">
    <property type="term" value="F:molecular adaptor activity"/>
    <property type="evidence" value="ECO:0007669"/>
    <property type="project" value="TreeGrafter"/>
</dbReference>
<keyword evidence="2" id="KW-0802">TPR repeat</keyword>
<evidence type="ECO:0000256" key="3">
    <source>
        <dbReference type="SAM" id="Coils"/>
    </source>
</evidence>
<dbReference type="OrthoDB" id="2423701at2759"/>
<dbReference type="PANTHER" id="PTHR45831:SF2">
    <property type="entry name" value="LD24721P"/>
    <property type="match status" value="1"/>
</dbReference>
<evidence type="ECO:0000313" key="4">
    <source>
        <dbReference type="EMBL" id="KLO12160.1"/>
    </source>
</evidence>
<sequence>MVSRAEKALQLKNEGNELFEKKQFAKAYEKYTAAIDEDEDNAVLYSNRAACSLATRKYLDASGDAKRATELDPKFSRAWARLATAAFELGSFKQSGACWKRAMETLDMSKPTSAKLKETYDANLKRAEERLENIKGLGHRLDSEYERNMKLPWDRAAYLVPIMKENEVYQSSAYVVQSAHEAFQSGWDDIETLAVAYSPDGKYRALQTRSTNAVSKVVEGLLRDRRVFCVSPDDDTWTEKMNAQIRVEMTNLGVSEWVEIGSEALLEEAKRRLRTDGWEVLRPAICTAVRAWILRAFIVGMYTHDWPSSLRWFETAIDVIERGRKIWQKVPKKDRGPIFDNGFFLTVRGLYVEAMFQAYVKTPNPALYTVPRLLELSENLYRDSKKWKPNPDEYKDDIGAMYGYFVYPRAEALGIQAFCYKEMAKNETQNVWNCVNHAKTGAELYRQAAEEYPLDEERRAFYLAMCLDTYWKAGYATVGELFPICDELRKCVPKMRGIWQHSSMQMQGNRELFELILNYDTDMKALVKKKQLKEDERSKPWFIQLFPLPKSKVTPDRNLPNGMNIGKPRITN</sequence>
<organism evidence="4 5">
    <name type="scientific">Schizopora paradoxa</name>
    <dbReference type="NCBI Taxonomy" id="27342"/>
    <lineage>
        <taxon>Eukaryota</taxon>
        <taxon>Fungi</taxon>
        <taxon>Dikarya</taxon>
        <taxon>Basidiomycota</taxon>
        <taxon>Agaricomycotina</taxon>
        <taxon>Agaricomycetes</taxon>
        <taxon>Hymenochaetales</taxon>
        <taxon>Schizoporaceae</taxon>
        <taxon>Schizopora</taxon>
    </lineage>
</organism>
<accession>A0A0H2RJG8</accession>
<feature type="coiled-coil region" evidence="3">
    <location>
        <begin position="117"/>
        <end position="144"/>
    </location>
</feature>
<dbReference type="STRING" id="27342.A0A0H2RJG8"/>
<evidence type="ECO:0000256" key="2">
    <source>
        <dbReference type="ARBA" id="ARBA00022803"/>
    </source>
</evidence>
<protein>
    <submittedName>
        <fullName evidence="4">Uncharacterized protein</fullName>
    </submittedName>
</protein>
<evidence type="ECO:0000313" key="5">
    <source>
        <dbReference type="Proteomes" id="UP000053477"/>
    </source>
</evidence>
<evidence type="ECO:0000256" key="1">
    <source>
        <dbReference type="ARBA" id="ARBA00022737"/>
    </source>
</evidence>
<keyword evidence="5" id="KW-1185">Reference proteome</keyword>